<reference evidence="2" key="1">
    <citation type="journal article" date="2019" name="Int. J. Syst. Evol. Microbiol.">
        <title>The Global Catalogue of Microorganisms (GCM) 10K type strain sequencing project: providing services to taxonomists for standard genome sequencing and annotation.</title>
        <authorList>
            <consortium name="The Broad Institute Genomics Platform"/>
            <consortium name="The Broad Institute Genome Sequencing Center for Infectious Disease"/>
            <person name="Wu L."/>
            <person name="Ma J."/>
        </authorList>
    </citation>
    <scope>NUCLEOTIDE SEQUENCE [LARGE SCALE GENOMIC DNA]</scope>
    <source>
        <strain evidence="2">KCTC 52925</strain>
    </source>
</reference>
<accession>A0ABW5X6A8</accession>
<evidence type="ECO:0000313" key="1">
    <source>
        <dbReference type="EMBL" id="MFD2833768.1"/>
    </source>
</evidence>
<name>A0ABW5X6A8_9FLAO</name>
<dbReference type="InterPro" id="IPR025345">
    <property type="entry name" value="DUF4249"/>
</dbReference>
<dbReference type="Proteomes" id="UP001597438">
    <property type="component" value="Unassembled WGS sequence"/>
</dbReference>
<proteinExistence type="predicted"/>
<gene>
    <name evidence="1" type="ORF">ACFSYS_10745</name>
</gene>
<dbReference type="Pfam" id="PF14054">
    <property type="entry name" value="DUF4249"/>
    <property type="match status" value="1"/>
</dbReference>
<sequence length="267" mass="30799">MKRFVLIIVVFLNFSCEDVVEVDLDETQGRLVVEASILWKKGTAGNMQEIILSTTTPFYKDEIPFVNDAEVTIINTDGTEFKFNFEGNGRYISENFIPELNETYFLEIYYNAEIYKAAEVFKSVSEIDKIEQAEGGGFAGDEYELKFYYTDPVDTEDYYLFKFSFEDRLTFEIYEDEFTNGNQIFGYYSNEDLEKGSLVTASIQGISKNYYEYLFILRSQVGSNQGGPFETMPATVKGNIINETNPENYPLGYFRLSETERSSYTIE</sequence>
<evidence type="ECO:0000313" key="2">
    <source>
        <dbReference type="Proteomes" id="UP001597438"/>
    </source>
</evidence>
<protein>
    <submittedName>
        <fullName evidence="1">DUF4249 family protein</fullName>
    </submittedName>
</protein>
<keyword evidence="2" id="KW-1185">Reference proteome</keyword>
<dbReference type="RefSeq" id="WP_251742855.1">
    <property type="nucleotide sequence ID" value="NZ_JBHUOJ010000022.1"/>
</dbReference>
<comment type="caution">
    <text evidence="1">The sequence shown here is derived from an EMBL/GenBank/DDBJ whole genome shotgun (WGS) entry which is preliminary data.</text>
</comment>
<dbReference type="EMBL" id="JBHUOJ010000022">
    <property type="protein sequence ID" value="MFD2833768.1"/>
    <property type="molecule type" value="Genomic_DNA"/>
</dbReference>
<organism evidence="1 2">
    <name type="scientific">Christiangramia antarctica</name>
    <dbReference type="NCBI Taxonomy" id="2058158"/>
    <lineage>
        <taxon>Bacteria</taxon>
        <taxon>Pseudomonadati</taxon>
        <taxon>Bacteroidota</taxon>
        <taxon>Flavobacteriia</taxon>
        <taxon>Flavobacteriales</taxon>
        <taxon>Flavobacteriaceae</taxon>
        <taxon>Christiangramia</taxon>
    </lineage>
</organism>